<evidence type="ECO:0000313" key="1">
    <source>
        <dbReference type="EMBL" id="KAA6322043.1"/>
    </source>
</evidence>
<dbReference type="EMBL" id="SNRY01003145">
    <property type="protein sequence ID" value="KAA6322043.1"/>
    <property type="molecule type" value="Genomic_DNA"/>
</dbReference>
<protein>
    <submittedName>
        <fullName evidence="1">Uncharacterized protein</fullName>
    </submittedName>
</protein>
<comment type="caution">
    <text evidence="1">The sequence shown here is derived from an EMBL/GenBank/DDBJ whole genome shotgun (WGS) entry which is preliminary data.</text>
</comment>
<dbReference type="Gene3D" id="3.40.109.40">
    <property type="match status" value="1"/>
</dbReference>
<name>A0A5J4QN49_9ZZZZ</name>
<organism evidence="1">
    <name type="scientific">termite gut metagenome</name>
    <dbReference type="NCBI Taxonomy" id="433724"/>
    <lineage>
        <taxon>unclassified sequences</taxon>
        <taxon>metagenomes</taxon>
        <taxon>organismal metagenomes</taxon>
    </lineage>
</organism>
<gene>
    <name evidence="1" type="ORF">EZS27_028376</name>
</gene>
<sequence length="144" mass="16454">MNELTALNIPYRELAVDPQAAAPMLGYADKMPEDIVEIVREVMDETTDCYDIRGGYRIFDRLMFNKDDYSVCVEDMTFHVGKIIYHQLKHSSRIALFVCTADGAIHGCQTNDCHARLSAIGFRRLPCFRLHVPNYRVSNPKLPT</sequence>
<reference evidence="1" key="1">
    <citation type="submission" date="2019-03" db="EMBL/GenBank/DDBJ databases">
        <title>Single cell metagenomics reveals metabolic interactions within the superorganism composed of flagellate Streblomastix strix and complex community of Bacteroidetes bacteria on its surface.</title>
        <authorList>
            <person name="Treitli S.C."/>
            <person name="Kolisko M."/>
            <person name="Husnik F."/>
            <person name="Keeling P."/>
            <person name="Hampl V."/>
        </authorList>
    </citation>
    <scope>NUCLEOTIDE SEQUENCE</scope>
    <source>
        <strain evidence="1">STM</strain>
    </source>
</reference>
<proteinExistence type="predicted"/>
<accession>A0A5J4QN49</accession>
<dbReference type="AlphaFoldDB" id="A0A5J4QN49"/>